<dbReference type="EMBL" id="PDNA01000043">
    <property type="protein sequence ID" value="PGH20084.1"/>
    <property type="molecule type" value="Genomic_DNA"/>
</dbReference>
<evidence type="ECO:0000313" key="2">
    <source>
        <dbReference type="Proteomes" id="UP000224634"/>
    </source>
</evidence>
<accession>A0A2B7Y7M5</accession>
<name>A0A2B7Y7M5_POLH7</name>
<gene>
    <name evidence="1" type="ORF">AJ80_03734</name>
</gene>
<keyword evidence="2" id="KW-1185">Reference proteome</keyword>
<protein>
    <submittedName>
        <fullName evidence="1">Uncharacterized protein</fullName>
    </submittedName>
</protein>
<reference evidence="1 2" key="1">
    <citation type="submission" date="2017-10" db="EMBL/GenBank/DDBJ databases">
        <title>Comparative genomics in systemic dimorphic fungi from Ajellomycetaceae.</title>
        <authorList>
            <person name="Munoz J.F."/>
            <person name="Mcewen J.G."/>
            <person name="Clay O.K."/>
            <person name="Cuomo C.A."/>
        </authorList>
    </citation>
    <scope>NUCLEOTIDE SEQUENCE [LARGE SCALE GENOMIC DNA]</scope>
    <source>
        <strain evidence="1 2">UAMH7299</strain>
    </source>
</reference>
<dbReference type="AlphaFoldDB" id="A0A2B7Y7M5"/>
<dbReference type="Proteomes" id="UP000224634">
    <property type="component" value="Unassembled WGS sequence"/>
</dbReference>
<organism evidence="1 2">
    <name type="scientific">Polytolypa hystricis (strain UAMH7299)</name>
    <dbReference type="NCBI Taxonomy" id="1447883"/>
    <lineage>
        <taxon>Eukaryota</taxon>
        <taxon>Fungi</taxon>
        <taxon>Dikarya</taxon>
        <taxon>Ascomycota</taxon>
        <taxon>Pezizomycotina</taxon>
        <taxon>Eurotiomycetes</taxon>
        <taxon>Eurotiomycetidae</taxon>
        <taxon>Onygenales</taxon>
        <taxon>Onygenales incertae sedis</taxon>
        <taxon>Polytolypa</taxon>
    </lineage>
</organism>
<evidence type="ECO:0000313" key="1">
    <source>
        <dbReference type="EMBL" id="PGH20084.1"/>
    </source>
</evidence>
<sequence>MSDLGDQMRRHCDQNIEHVVWTEEVEQDAGKPEMRGLEIYLLTSTQDGEGIIRVESKRNSYIMQHSSAGMLKRKDMMNGAMSRASEEI</sequence>
<comment type="caution">
    <text evidence="1">The sequence shown here is derived from an EMBL/GenBank/DDBJ whole genome shotgun (WGS) entry which is preliminary data.</text>
</comment>
<proteinExistence type="predicted"/>